<protein>
    <submittedName>
        <fullName evidence="1">Uncharacterized protein</fullName>
    </submittedName>
</protein>
<reference evidence="1" key="1">
    <citation type="submission" date="2014-11" db="EMBL/GenBank/DDBJ databases">
        <authorList>
            <person name="Amaro Gonzalez C."/>
        </authorList>
    </citation>
    <scope>NUCLEOTIDE SEQUENCE</scope>
</reference>
<reference evidence="1" key="2">
    <citation type="journal article" date="2015" name="Fish Shellfish Immunol.">
        <title>Early steps in the European eel (Anguilla anguilla)-Vibrio vulnificus interaction in the gills: Role of the RtxA13 toxin.</title>
        <authorList>
            <person name="Callol A."/>
            <person name="Pajuelo D."/>
            <person name="Ebbesson L."/>
            <person name="Teles M."/>
            <person name="MacKenzie S."/>
            <person name="Amaro C."/>
        </authorList>
    </citation>
    <scope>NUCLEOTIDE SEQUENCE</scope>
</reference>
<accession>A0A0E9UY43</accession>
<name>A0A0E9UY43_ANGAN</name>
<dbReference type="EMBL" id="GBXM01038452">
    <property type="protein sequence ID" value="JAH70125.1"/>
    <property type="molecule type" value="Transcribed_RNA"/>
</dbReference>
<sequence>MHHILSAAGQSFQCV</sequence>
<evidence type="ECO:0000313" key="1">
    <source>
        <dbReference type="EMBL" id="JAH70125.1"/>
    </source>
</evidence>
<organism evidence="1">
    <name type="scientific">Anguilla anguilla</name>
    <name type="common">European freshwater eel</name>
    <name type="synonym">Muraena anguilla</name>
    <dbReference type="NCBI Taxonomy" id="7936"/>
    <lineage>
        <taxon>Eukaryota</taxon>
        <taxon>Metazoa</taxon>
        <taxon>Chordata</taxon>
        <taxon>Craniata</taxon>
        <taxon>Vertebrata</taxon>
        <taxon>Euteleostomi</taxon>
        <taxon>Actinopterygii</taxon>
        <taxon>Neopterygii</taxon>
        <taxon>Teleostei</taxon>
        <taxon>Anguilliformes</taxon>
        <taxon>Anguillidae</taxon>
        <taxon>Anguilla</taxon>
    </lineage>
</organism>
<proteinExistence type="predicted"/>